<feature type="compositionally biased region" description="Basic residues" evidence="1">
    <location>
        <begin position="576"/>
        <end position="589"/>
    </location>
</feature>
<dbReference type="KEGG" id="crq:GCK72_025146"/>
<sequence>MSETTVDEDKDKELVRFRRWIAMTPDGKWREYRGTCDTVSVGDGHDLVDLVDKMMWARIQHFSQMLRGWRTMHTNLTPSNAGRIFSEMMASIESLEKFERDNFSDINSWTAPNDRSAFPRYLSDLPVLDGTTEPQPALSEDELKLKEIFGDFVPKILKKVLEELRQESQQNGQKLLALGGPNEPTIQNKTTQTVTDVVPVLPNPPNHHPKRTCFGVGVSFDENGQYRITGMNTVFPELAPVTETPVAPQNVPVSSLAVSRQGPSLKDQFFAVLVAPNEHGGVTSVGYTPVYLPPITSENIFIPMSAVESQPDVPNRKKRNRHPRGTPGALRPQPVTPSSSTPISGQSDSGFSTTSDQCNTSSRSSSPAVTPSETETPKAEVPIKSDITRDDSMETENDFVNVEAVETTSCSNATVPPAIKRLIPKEDEKQLPVLAIVPLASYASIVAKQTNSISTLPPDRATTSSVTSVSSLHVVMEDNLVEEGSDQHETSMTLSEESDVENANLKVDTSDDEWVVVKTKNAIIPIQPEPVLVETPILSAAPQVVQQEGPSSLSEIANSWDDFEVDEEKEREMERRRLKKQKQRAARSQRQKEIRRLRVEEATNSESSSSSSAEPIENEDEPVQVATSEPRVKATVSSIMDYIIRDAVAEFQNTQAIEKAEMERRAAENAPADPYSTGKYSDGDIIKEEEDDERNYRTLEAKDLYFKEATNHAKLAFRILWFDNKKKLEKLRITDNQRKDIQSRIDKIRIMRDRVDMAGRFVVYRTSRPKITPVMEENIINVANNLVDLERHSIDSDMEMARSMRDIIGNLSKKFTYKNYVYSILCLPLNLIPKLRSGDSRIGAYKHMEILLRLYMTRVEKCYEDLCDLYEFNIVKVKANRNSRT</sequence>
<evidence type="ECO:0000256" key="1">
    <source>
        <dbReference type="SAM" id="MobiDB-lite"/>
    </source>
</evidence>
<feature type="region of interest" description="Disordered" evidence="1">
    <location>
        <begin position="308"/>
        <end position="394"/>
    </location>
</feature>
<accession>A0A6A5G2C5</accession>
<dbReference type="CTD" id="9801463"/>
<evidence type="ECO:0000313" key="2">
    <source>
        <dbReference type="EMBL" id="KAF1748679.1"/>
    </source>
</evidence>
<feature type="compositionally biased region" description="Basic and acidic residues" evidence="1">
    <location>
        <begin position="590"/>
        <end position="601"/>
    </location>
</feature>
<evidence type="ECO:0000313" key="3">
    <source>
        <dbReference type="Proteomes" id="UP000483820"/>
    </source>
</evidence>
<feature type="region of interest" description="Disordered" evidence="1">
    <location>
        <begin position="574"/>
        <end position="631"/>
    </location>
</feature>
<comment type="caution">
    <text evidence="2">The sequence shown here is derived from an EMBL/GenBank/DDBJ whole genome shotgun (WGS) entry which is preliminary data.</text>
</comment>
<dbReference type="Proteomes" id="UP000483820">
    <property type="component" value="Chromosome X"/>
</dbReference>
<dbReference type="EMBL" id="WUAV01000006">
    <property type="protein sequence ID" value="KAF1748679.1"/>
    <property type="molecule type" value="Genomic_DNA"/>
</dbReference>
<dbReference type="GeneID" id="9801463"/>
<protein>
    <submittedName>
        <fullName evidence="2">Uncharacterized protein</fullName>
    </submittedName>
</protein>
<proteinExistence type="predicted"/>
<feature type="compositionally biased region" description="Polar residues" evidence="1">
    <location>
        <begin position="336"/>
        <end position="360"/>
    </location>
</feature>
<feature type="compositionally biased region" description="Basic and acidic residues" evidence="1">
    <location>
        <begin position="375"/>
        <end position="392"/>
    </location>
</feature>
<gene>
    <name evidence="2" type="ORF">GCK72_025146</name>
</gene>
<organism evidence="2 3">
    <name type="scientific">Caenorhabditis remanei</name>
    <name type="common">Caenorhabditis vulgaris</name>
    <dbReference type="NCBI Taxonomy" id="31234"/>
    <lineage>
        <taxon>Eukaryota</taxon>
        <taxon>Metazoa</taxon>
        <taxon>Ecdysozoa</taxon>
        <taxon>Nematoda</taxon>
        <taxon>Chromadorea</taxon>
        <taxon>Rhabditida</taxon>
        <taxon>Rhabditina</taxon>
        <taxon>Rhabditomorpha</taxon>
        <taxon>Rhabditoidea</taxon>
        <taxon>Rhabditidae</taxon>
        <taxon>Peloderinae</taxon>
        <taxon>Caenorhabditis</taxon>
    </lineage>
</organism>
<feature type="region of interest" description="Disordered" evidence="1">
    <location>
        <begin position="663"/>
        <end position="682"/>
    </location>
</feature>
<dbReference type="RefSeq" id="XP_003098532.2">
    <property type="nucleotide sequence ID" value="XM_003098484.2"/>
</dbReference>
<reference evidence="2 3" key="1">
    <citation type="submission" date="2019-12" db="EMBL/GenBank/DDBJ databases">
        <title>Chromosome-level assembly of the Caenorhabditis remanei genome.</title>
        <authorList>
            <person name="Teterina A.A."/>
            <person name="Willis J.H."/>
            <person name="Phillips P.C."/>
        </authorList>
    </citation>
    <scope>NUCLEOTIDE SEQUENCE [LARGE SCALE GENOMIC DNA]</scope>
    <source>
        <strain evidence="2 3">PX506</strain>
        <tissue evidence="2">Whole organism</tissue>
    </source>
</reference>
<dbReference type="AlphaFoldDB" id="A0A6A5G2C5"/>
<feature type="compositionally biased region" description="Low complexity" evidence="1">
    <location>
        <begin position="602"/>
        <end position="615"/>
    </location>
</feature>
<name>A0A6A5G2C5_CAERE</name>